<name>A0A419V2Z1_9BACL</name>
<dbReference type="EMBL" id="RAPK01000009">
    <property type="protein sequence ID" value="RKD72895.1"/>
    <property type="molecule type" value="Genomic_DNA"/>
</dbReference>
<dbReference type="FunFam" id="3.40.50.300:FF:000134">
    <property type="entry name" value="Iron-enterobactin ABC transporter ATP-binding protein"/>
    <property type="match status" value="1"/>
</dbReference>
<dbReference type="InterPro" id="IPR017871">
    <property type="entry name" value="ABC_transporter-like_CS"/>
</dbReference>
<keyword evidence="1" id="KW-0813">Transport</keyword>
<dbReference type="PANTHER" id="PTHR42794">
    <property type="entry name" value="HEMIN IMPORT ATP-BINDING PROTEIN HMUV"/>
    <property type="match status" value="1"/>
</dbReference>
<protein>
    <submittedName>
        <fullName evidence="5">Iron complex transport system ATP-binding protein</fullName>
    </submittedName>
</protein>
<dbReference type="NCBIfam" id="NF010068">
    <property type="entry name" value="PRK13548.1"/>
    <property type="match status" value="1"/>
</dbReference>
<organism evidence="5 6">
    <name type="scientific">Sinobaca qinghaiensis</name>
    <dbReference type="NCBI Taxonomy" id="342944"/>
    <lineage>
        <taxon>Bacteria</taxon>
        <taxon>Bacillati</taxon>
        <taxon>Bacillota</taxon>
        <taxon>Bacilli</taxon>
        <taxon>Bacillales</taxon>
        <taxon>Sporolactobacillaceae</taxon>
        <taxon>Sinobaca</taxon>
    </lineage>
</organism>
<keyword evidence="3 5" id="KW-0067">ATP-binding</keyword>
<dbReference type="AlphaFoldDB" id="A0A419V2Z1"/>
<dbReference type="OrthoDB" id="9787851at2"/>
<dbReference type="PROSITE" id="PS00211">
    <property type="entry name" value="ABC_TRANSPORTER_1"/>
    <property type="match status" value="1"/>
</dbReference>
<evidence type="ECO:0000256" key="3">
    <source>
        <dbReference type="ARBA" id="ARBA00022840"/>
    </source>
</evidence>
<dbReference type="Pfam" id="PF01955">
    <property type="entry name" value="CbiZ"/>
    <property type="match status" value="1"/>
</dbReference>
<proteinExistence type="predicted"/>
<feature type="domain" description="ABC transporter" evidence="4">
    <location>
        <begin position="3"/>
        <end position="240"/>
    </location>
</feature>
<dbReference type="InterPro" id="IPR003439">
    <property type="entry name" value="ABC_transporter-like_ATP-bd"/>
</dbReference>
<dbReference type="CDD" id="cd03214">
    <property type="entry name" value="ABC_Iron-Siderophores_B12_Hemin"/>
    <property type="match status" value="1"/>
</dbReference>
<evidence type="ECO:0000256" key="1">
    <source>
        <dbReference type="ARBA" id="ARBA00022448"/>
    </source>
</evidence>
<dbReference type="GO" id="GO:0016887">
    <property type="term" value="F:ATP hydrolysis activity"/>
    <property type="evidence" value="ECO:0007669"/>
    <property type="project" value="InterPro"/>
</dbReference>
<dbReference type="Gene3D" id="3.40.50.300">
    <property type="entry name" value="P-loop containing nucleotide triphosphate hydrolases"/>
    <property type="match status" value="1"/>
</dbReference>
<reference evidence="5 6" key="1">
    <citation type="submission" date="2018-09" db="EMBL/GenBank/DDBJ databases">
        <title>Genomic Encyclopedia of Archaeal and Bacterial Type Strains, Phase II (KMG-II): from individual species to whole genera.</title>
        <authorList>
            <person name="Goeker M."/>
        </authorList>
    </citation>
    <scope>NUCLEOTIDE SEQUENCE [LARGE SCALE GENOMIC DNA]</scope>
    <source>
        <strain evidence="5 6">DSM 17008</strain>
    </source>
</reference>
<sequence>MLLNVHQLTAGYGGEAVIKDISLAVKEHEIFGIIGPNGSGKSTLLKCMYRGLPAESGAIEVEGRPLSAFSNKELAKRIAVLPQHTETTFSYTARQVVELGRYPHQGGWFNNAKAEDKRIVDEAMQETKVEAFADLPMETLSGGEKQRVLLARALAQEPQILLLDEPTNHLDISHQMNLLNTLREWTSSKKITVVAILHDLNMAAMFCDRLMLLHEGQDTGTGKPGAVLKKDKIEQVYSASVQRKSHPAVPSPLITLTPEPGPGMDEAAIDRMEVERSADLVKITSGDYWKTFSSSIIGEGFGWHKVFVNRHVALDYNIDDARQEYIDYMKQKKIDPDEAVGMMTAARLENGRDTRRTIEGADVWVMATAGVSNALDASRAYEQHVPMEIGTINIWIFIDGRLPEAAFAQVMMTATEAKTRALLDRDIKDVVSGTMATGTSTDSLMVAATQKGMHHPYGGTATVLGRHVAKAVYDSVYNALEK</sequence>
<dbReference type="InterPro" id="IPR027417">
    <property type="entry name" value="P-loop_NTPase"/>
</dbReference>
<dbReference type="GO" id="GO:0005524">
    <property type="term" value="F:ATP binding"/>
    <property type="evidence" value="ECO:0007669"/>
    <property type="project" value="UniProtKB-KW"/>
</dbReference>
<dbReference type="PANTHER" id="PTHR42794:SF2">
    <property type="entry name" value="ABC TRANSPORTER ATP-BINDING PROTEIN"/>
    <property type="match status" value="1"/>
</dbReference>
<dbReference type="Proteomes" id="UP000285120">
    <property type="component" value="Unassembled WGS sequence"/>
</dbReference>
<dbReference type="InterPro" id="IPR002808">
    <property type="entry name" value="AdoCbi_amidolase"/>
</dbReference>
<evidence type="ECO:0000256" key="2">
    <source>
        <dbReference type="ARBA" id="ARBA00022741"/>
    </source>
</evidence>
<keyword evidence="2" id="KW-0547">Nucleotide-binding</keyword>
<evidence type="ECO:0000259" key="4">
    <source>
        <dbReference type="PROSITE" id="PS50893"/>
    </source>
</evidence>
<comment type="caution">
    <text evidence="5">The sequence shown here is derived from an EMBL/GenBank/DDBJ whole genome shotgun (WGS) entry which is preliminary data.</text>
</comment>
<gene>
    <name evidence="5" type="ORF">ATL39_2091</name>
</gene>
<dbReference type="InterPro" id="IPR003593">
    <property type="entry name" value="AAA+_ATPase"/>
</dbReference>
<evidence type="ECO:0000313" key="5">
    <source>
        <dbReference type="EMBL" id="RKD72895.1"/>
    </source>
</evidence>
<dbReference type="SUPFAM" id="SSF52540">
    <property type="entry name" value="P-loop containing nucleoside triphosphate hydrolases"/>
    <property type="match status" value="1"/>
</dbReference>
<dbReference type="SMART" id="SM00382">
    <property type="entry name" value="AAA"/>
    <property type="match status" value="1"/>
</dbReference>
<dbReference type="RefSeq" id="WP_120193290.1">
    <property type="nucleotide sequence ID" value="NZ_RAPK01000009.1"/>
</dbReference>
<keyword evidence="6" id="KW-1185">Reference proteome</keyword>
<dbReference type="Pfam" id="PF00005">
    <property type="entry name" value="ABC_tran"/>
    <property type="match status" value="1"/>
</dbReference>
<dbReference type="PROSITE" id="PS50893">
    <property type="entry name" value="ABC_TRANSPORTER_2"/>
    <property type="match status" value="1"/>
</dbReference>
<evidence type="ECO:0000313" key="6">
    <source>
        <dbReference type="Proteomes" id="UP000285120"/>
    </source>
</evidence>
<accession>A0A419V2Z1</accession>